<dbReference type="EMBL" id="BPVZ01000058">
    <property type="protein sequence ID" value="GKV21552.1"/>
    <property type="molecule type" value="Genomic_DNA"/>
</dbReference>
<feature type="region of interest" description="Disordered" evidence="1">
    <location>
        <begin position="1"/>
        <end position="22"/>
    </location>
</feature>
<keyword evidence="3" id="KW-1185">Reference proteome</keyword>
<accession>A0AAV5K5R4</accession>
<evidence type="ECO:0000313" key="2">
    <source>
        <dbReference type="EMBL" id="GKV21552.1"/>
    </source>
</evidence>
<reference evidence="2 3" key="1">
    <citation type="journal article" date="2021" name="Commun. Biol.">
        <title>The genome of Shorea leprosula (Dipterocarpaceae) highlights the ecological relevance of drought in aseasonal tropical rainforests.</title>
        <authorList>
            <person name="Ng K.K.S."/>
            <person name="Kobayashi M.J."/>
            <person name="Fawcett J.A."/>
            <person name="Hatakeyama M."/>
            <person name="Paape T."/>
            <person name="Ng C.H."/>
            <person name="Ang C.C."/>
            <person name="Tnah L.H."/>
            <person name="Lee C.T."/>
            <person name="Nishiyama T."/>
            <person name="Sese J."/>
            <person name="O'Brien M.J."/>
            <person name="Copetti D."/>
            <person name="Mohd Noor M.I."/>
            <person name="Ong R.C."/>
            <person name="Putra M."/>
            <person name="Sireger I.Z."/>
            <person name="Indrioko S."/>
            <person name="Kosugi Y."/>
            <person name="Izuno A."/>
            <person name="Isagi Y."/>
            <person name="Lee S.L."/>
            <person name="Shimizu K.K."/>
        </authorList>
    </citation>
    <scope>NUCLEOTIDE SEQUENCE [LARGE SCALE GENOMIC DNA]</scope>
    <source>
        <strain evidence="2">214</strain>
    </source>
</reference>
<organism evidence="2 3">
    <name type="scientific">Rubroshorea leprosula</name>
    <dbReference type="NCBI Taxonomy" id="152421"/>
    <lineage>
        <taxon>Eukaryota</taxon>
        <taxon>Viridiplantae</taxon>
        <taxon>Streptophyta</taxon>
        <taxon>Embryophyta</taxon>
        <taxon>Tracheophyta</taxon>
        <taxon>Spermatophyta</taxon>
        <taxon>Magnoliopsida</taxon>
        <taxon>eudicotyledons</taxon>
        <taxon>Gunneridae</taxon>
        <taxon>Pentapetalae</taxon>
        <taxon>rosids</taxon>
        <taxon>malvids</taxon>
        <taxon>Malvales</taxon>
        <taxon>Dipterocarpaceae</taxon>
        <taxon>Rubroshorea</taxon>
    </lineage>
</organism>
<name>A0AAV5K5R4_9ROSI</name>
<dbReference type="AlphaFoldDB" id="A0AAV5K5R4"/>
<sequence>KPKNKKGTKKIKIKKEKKGKASGTFPFPHQFFFIFLLPPEPALPSLAPARARVYPLRPCTPVPCTLLHLHSILHSCFCQKAGSSAAPDPLAVCCAEPTLLARLHSVPAS</sequence>
<gene>
    <name evidence="2" type="ORF">SLEP1_g31522</name>
</gene>
<evidence type="ECO:0000256" key="1">
    <source>
        <dbReference type="SAM" id="MobiDB-lite"/>
    </source>
</evidence>
<dbReference type="Proteomes" id="UP001054252">
    <property type="component" value="Unassembled WGS sequence"/>
</dbReference>
<comment type="caution">
    <text evidence="2">The sequence shown here is derived from an EMBL/GenBank/DDBJ whole genome shotgun (WGS) entry which is preliminary data.</text>
</comment>
<evidence type="ECO:0000313" key="3">
    <source>
        <dbReference type="Proteomes" id="UP001054252"/>
    </source>
</evidence>
<feature type="compositionally biased region" description="Basic residues" evidence="1">
    <location>
        <begin position="1"/>
        <end position="20"/>
    </location>
</feature>
<feature type="non-terminal residue" evidence="2">
    <location>
        <position position="1"/>
    </location>
</feature>
<protein>
    <submittedName>
        <fullName evidence="2">Uncharacterized protein</fullName>
    </submittedName>
</protein>
<proteinExistence type="predicted"/>